<sequence length="123" mass="12776">MGGITRRQIPPRPGLDRGLDIPSPSASSPWRGCLAGWDCGPRAGASLLAQAAPARLAVEDGARPCMRENGRGHPSIEREMAIVVEKLACPNPARCGGIEDGGSKPCVRVPVGGSREDEKGPQG</sequence>
<proteinExistence type="predicted"/>
<dbReference type="AlphaFoldDB" id="A0A151GGS6"/>
<dbReference type="EMBL" id="LAYC01000003">
    <property type="protein sequence ID" value="KYK56299.1"/>
    <property type="molecule type" value="Genomic_DNA"/>
</dbReference>
<feature type="compositionally biased region" description="Basic and acidic residues" evidence="1">
    <location>
        <begin position="114"/>
        <end position="123"/>
    </location>
</feature>
<feature type="region of interest" description="Disordered" evidence="1">
    <location>
        <begin position="1"/>
        <end position="26"/>
    </location>
</feature>
<name>A0A151GGS6_DRECN</name>
<evidence type="ECO:0000313" key="3">
    <source>
        <dbReference type="Proteomes" id="UP000076580"/>
    </source>
</evidence>
<evidence type="ECO:0000313" key="2">
    <source>
        <dbReference type="EMBL" id="KYK56299.1"/>
    </source>
</evidence>
<comment type="caution">
    <text evidence="2">The sequence shown here is derived from an EMBL/GenBank/DDBJ whole genome shotgun (WGS) entry which is preliminary data.</text>
</comment>
<evidence type="ECO:0000256" key="1">
    <source>
        <dbReference type="SAM" id="MobiDB-lite"/>
    </source>
</evidence>
<keyword evidence="3" id="KW-1185">Reference proteome</keyword>
<dbReference type="RefSeq" id="XP_040655651.1">
    <property type="nucleotide sequence ID" value="XM_040805547.1"/>
</dbReference>
<dbReference type="Proteomes" id="UP000076580">
    <property type="component" value="Chromosome 03"/>
</dbReference>
<organism evidence="2 3">
    <name type="scientific">Drechmeria coniospora</name>
    <name type="common">Nematophagous fungus</name>
    <name type="synonym">Meria coniospora</name>
    <dbReference type="NCBI Taxonomy" id="98403"/>
    <lineage>
        <taxon>Eukaryota</taxon>
        <taxon>Fungi</taxon>
        <taxon>Dikarya</taxon>
        <taxon>Ascomycota</taxon>
        <taxon>Pezizomycotina</taxon>
        <taxon>Sordariomycetes</taxon>
        <taxon>Hypocreomycetidae</taxon>
        <taxon>Hypocreales</taxon>
        <taxon>Ophiocordycipitaceae</taxon>
        <taxon>Drechmeria</taxon>
    </lineage>
</organism>
<dbReference type="GeneID" id="63720912"/>
<dbReference type="InParanoid" id="A0A151GGS6"/>
<gene>
    <name evidence="2" type="ORF">DCS_08269</name>
</gene>
<protein>
    <submittedName>
        <fullName evidence="2">Uncharacterized protein</fullName>
    </submittedName>
</protein>
<accession>A0A151GGS6</accession>
<feature type="region of interest" description="Disordered" evidence="1">
    <location>
        <begin position="98"/>
        <end position="123"/>
    </location>
</feature>
<reference evidence="2 3" key="1">
    <citation type="journal article" date="2016" name="Sci. Rep.">
        <title>Insights into Adaptations to a Near-Obligate Nematode Endoparasitic Lifestyle from the Finished Genome of Drechmeria coniospora.</title>
        <authorList>
            <person name="Zhang L."/>
            <person name="Zhou Z."/>
            <person name="Guo Q."/>
            <person name="Fokkens L."/>
            <person name="Miskei M."/>
            <person name="Pocsi I."/>
            <person name="Zhang W."/>
            <person name="Chen M."/>
            <person name="Wang L."/>
            <person name="Sun Y."/>
            <person name="Donzelli B.G."/>
            <person name="Gibson D.M."/>
            <person name="Nelson D.R."/>
            <person name="Luo J.G."/>
            <person name="Rep M."/>
            <person name="Liu H."/>
            <person name="Yang S."/>
            <person name="Wang J."/>
            <person name="Krasnoff S.B."/>
            <person name="Xu Y."/>
            <person name="Molnar I."/>
            <person name="Lin M."/>
        </authorList>
    </citation>
    <scope>NUCLEOTIDE SEQUENCE [LARGE SCALE GENOMIC DNA]</scope>
    <source>
        <strain evidence="2 3">ARSEF 6962</strain>
    </source>
</reference>